<comment type="caution">
    <text evidence="2">The sequence shown here is derived from an EMBL/GenBank/DDBJ whole genome shotgun (WGS) entry which is preliminary data.</text>
</comment>
<evidence type="ECO:0000256" key="1">
    <source>
        <dbReference type="SAM" id="SignalP"/>
    </source>
</evidence>
<dbReference type="InterPro" id="IPR008969">
    <property type="entry name" value="CarboxyPept-like_regulatory"/>
</dbReference>
<keyword evidence="1" id="KW-0732">Signal</keyword>
<evidence type="ECO:0000313" key="2">
    <source>
        <dbReference type="EMBL" id="NVO32476.1"/>
    </source>
</evidence>
<dbReference type="PROSITE" id="PS51257">
    <property type="entry name" value="PROKAR_LIPOPROTEIN"/>
    <property type="match status" value="1"/>
</dbReference>
<dbReference type="SUPFAM" id="SSF49464">
    <property type="entry name" value="Carboxypeptidase regulatory domain-like"/>
    <property type="match status" value="1"/>
</dbReference>
<evidence type="ECO:0000313" key="3">
    <source>
        <dbReference type="Proteomes" id="UP000565521"/>
    </source>
</evidence>
<gene>
    <name evidence="2" type="ORF">HW554_14770</name>
</gene>
<sequence length="205" mass="22388">MRHFVYFTMSAALLLLSGCAQESGPTQVSGQVVDQVTGQPVAGTTVQVEQAGRGGGFAAVGPSYATDGQGRFSFRFEAESEPTYIVRASSELGHFTDRTRAPDVKAGRKNEQVRVPVLAPAWVRIQLVDEPPKSRVSMYVSGYEGDGDRINFPGDTTFIRYGLAHLTKNIYWVISDYTSSPTVVTEFRKQIDAAALDTVTVRIVF</sequence>
<feature type="chain" id="PRO_5031265803" description="Carboxypeptidase regulatory-like domain-containing protein" evidence="1">
    <location>
        <begin position="23"/>
        <end position="205"/>
    </location>
</feature>
<dbReference type="Proteomes" id="UP000565521">
    <property type="component" value="Unassembled WGS sequence"/>
</dbReference>
<keyword evidence="3" id="KW-1185">Reference proteome</keyword>
<accession>A0A7Y7U661</accession>
<organism evidence="2 3">
    <name type="scientific">Hymenobacter lapidiphilus</name>
    <dbReference type="NCBI Taxonomy" id="2608003"/>
    <lineage>
        <taxon>Bacteria</taxon>
        <taxon>Pseudomonadati</taxon>
        <taxon>Bacteroidota</taxon>
        <taxon>Cytophagia</taxon>
        <taxon>Cytophagales</taxon>
        <taxon>Hymenobacteraceae</taxon>
        <taxon>Hymenobacter</taxon>
    </lineage>
</organism>
<dbReference type="EMBL" id="JABKAU010000030">
    <property type="protein sequence ID" value="NVO32476.1"/>
    <property type="molecule type" value="Genomic_DNA"/>
</dbReference>
<proteinExistence type="predicted"/>
<name>A0A7Y7U661_9BACT</name>
<dbReference type="Gene3D" id="2.60.40.1120">
    <property type="entry name" value="Carboxypeptidase-like, regulatory domain"/>
    <property type="match status" value="1"/>
</dbReference>
<reference evidence="2 3" key="1">
    <citation type="submission" date="2020-05" db="EMBL/GenBank/DDBJ databases">
        <title>Hymenobacter terrestris sp. nov. and Hymenobacter lapidiphilus sp. nov., isolated from regoliths in Antarctica.</title>
        <authorList>
            <person name="Sedlacek I."/>
            <person name="Pantucek R."/>
            <person name="Zeman M."/>
            <person name="Holochova P."/>
            <person name="Kralova S."/>
            <person name="Stankova E."/>
            <person name="Sedo O."/>
            <person name="Micenkova L."/>
            <person name="Svec P."/>
            <person name="Gupta V."/>
            <person name="Sood U."/>
            <person name="Korpole U.S."/>
            <person name="Lal R."/>
        </authorList>
    </citation>
    <scope>NUCLEOTIDE SEQUENCE [LARGE SCALE GENOMIC DNA]</scope>
    <source>
        <strain evidence="2 3">P5342</strain>
    </source>
</reference>
<evidence type="ECO:0008006" key="4">
    <source>
        <dbReference type="Google" id="ProtNLM"/>
    </source>
</evidence>
<feature type="signal peptide" evidence="1">
    <location>
        <begin position="1"/>
        <end position="22"/>
    </location>
</feature>
<protein>
    <recommendedName>
        <fullName evidence="4">Carboxypeptidase regulatory-like domain-containing protein</fullName>
    </recommendedName>
</protein>
<dbReference type="AlphaFoldDB" id="A0A7Y7U661"/>
<dbReference type="RefSeq" id="WP_176909346.1">
    <property type="nucleotide sequence ID" value="NZ_JABKAU010000030.1"/>
</dbReference>